<protein>
    <submittedName>
        <fullName evidence="3">4-methyl-5(B-hydroxyethyl)-thiazole monophosphate biosynthesis</fullName>
    </submittedName>
</protein>
<feature type="region of interest" description="Disordered" evidence="1">
    <location>
        <begin position="1"/>
        <end position="43"/>
    </location>
</feature>
<dbReference type="GO" id="GO:0005737">
    <property type="term" value="C:cytoplasm"/>
    <property type="evidence" value="ECO:0007669"/>
    <property type="project" value="TreeGrafter"/>
</dbReference>
<evidence type="ECO:0000313" key="4">
    <source>
        <dbReference type="Proteomes" id="UP000214760"/>
    </source>
</evidence>
<evidence type="ECO:0000259" key="2">
    <source>
        <dbReference type="Pfam" id="PF01965"/>
    </source>
</evidence>
<dbReference type="AlphaFoldDB" id="A0A1I6IR57"/>
<dbReference type="PANTHER" id="PTHR48094:SF12">
    <property type="entry name" value="PARKINSON DISEASE PROTEIN 7 HOMOLOG"/>
    <property type="match status" value="1"/>
</dbReference>
<sequence>MSPEKSSSLKKTGGKAAPEKAGENHPGETGYQTEHREEHYKEYEKGEQRMSLVYAFLADGLEEVECLAAADVLVRAGIEVKFISVSEKKEVTGTHGFRITADACIGDADLSAPDCYLLPGGQPGTEHLAECRALCDALLSAEKNGKRIAAICAAPTVPGRLGLLRGKRCTCYPGAANEEKLLGAEYTGLGVVTDGYVTTAKSVGFALDFGLEVASLLAGQAKADEVQDRMIYEKRIG</sequence>
<dbReference type="RefSeq" id="WP_330372089.1">
    <property type="nucleotide sequence ID" value="NZ_FOZC01000003.1"/>
</dbReference>
<dbReference type="Gene3D" id="3.40.50.880">
    <property type="match status" value="1"/>
</dbReference>
<dbReference type="SUPFAM" id="SSF52317">
    <property type="entry name" value="Class I glutamine amidotransferase-like"/>
    <property type="match status" value="1"/>
</dbReference>
<dbReference type="InterPro" id="IPR002818">
    <property type="entry name" value="DJ-1/PfpI"/>
</dbReference>
<accession>A0A1I6IR57</accession>
<proteinExistence type="predicted"/>
<feature type="domain" description="DJ-1/PfpI" evidence="2">
    <location>
        <begin position="53"/>
        <end position="214"/>
    </location>
</feature>
<dbReference type="EMBL" id="FOZC01000003">
    <property type="protein sequence ID" value="SFR69198.1"/>
    <property type="molecule type" value="Genomic_DNA"/>
</dbReference>
<gene>
    <name evidence="3" type="ORF">SAMN02910262_00664</name>
</gene>
<evidence type="ECO:0000256" key="1">
    <source>
        <dbReference type="SAM" id="MobiDB-lite"/>
    </source>
</evidence>
<feature type="compositionally biased region" description="Polar residues" evidence="1">
    <location>
        <begin position="1"/>
        <end position="10"/>
    </location>
</feature>
<dbReference type="InterPro" id="IPR050325">
    <property type="entry name" value="Prot/Nucl_acid_deglycase"/>
</dbReference>
<feature type="compositionally biased region" description="Basic and acidic residues" evidence="1">
    <location>
        <begin position="17"/>
        <end position="26"/>
    </location>
</feature>
<dbReference type="Proteomes" id="UP000214760">
    <property type="component" value="Unassembled WGS sequence"/>
</dbReference>
<dbReference type="InterPro" id="IPR029062">
    <property type="entry name" value="Class_I_gatase-like"/>
</dbReference>
<dbReference type="PANTHER" id="PTHR48094">
    <property type="entry name" value="PROTEIN/NUCLEIC ACID DEGLYCASE DJ-1-RELATED"/>
    <property type="match status" value="1"/>
</dbReference>
<dbReference type="NCBIfam" id="TIGR01383">
    <property type="entry name" value="not_thiJ"/>
    <property type="match status" value="1"/>
</dbReference>
<organism evidence="3 4">
    <name type="scientific">[Clostridium] aminophilum</name>
    <dbReference type="NCBI Taxonomy" id="1526"/>
    <lineage>
        <taxon>Bacteria</taxon>
        <taxon>Bacillati</taxon>
        <taxon>Bacillota</taxon>
        <taxon>Clostridia</taxon>
        <taxon>Lachnospirales</taxon>
        <taxon>Lachnospiraceae</taxon>
    </lineage>
</organism>
<evidence type="ECO:0000313" key="3">
    <source>
        <dbReference type="EMBL" id="SFR69198.1"/>
    </source>
</evidence>
<reference evidence="3 4" key="1">
    <citation type="submission" date="2016-10" db="EMBL/GenBank/DDBJ databases">
        <authorList>
            <person name="de Groot N.N."/>
        </authorList>
    </citation>
    <scope>NUCLEOTIDE SEQUENCE [LARGE SCALE GENOMIC DNA]</scope>
    <source>
        <strain evidence="3 4">F</strain>
    </source>
</reference>
<name>A0A1I6IR57_9FIRM</name>
<feature type="compositionally biased region" description="Basic and acidic residues" evidence="1">
    <location>
        <begin position="33"/>
        <end position="43"/>
    </location>
</feature>
<dbReference type="Pfam" id="PF01965">
    <property type="entry name" value="DJ-1_PfpI"/>
    <property type="match status" value="1"/>
</dbReference>
<dbReference type="CDD" id="cd03135">
    <property type="entry name" value="GATase1_DJ-1"/>
    <property type="match status" value="1"/>
</dbReference>
<dbReference type="InterPro" id="IPR006287">
    <property type="entry name" value="DJ-1"/>
</dbReference>